<comment type="caution">
    <text evidence="7">The sequence shown here is derived from an EMBL/GenBank/DDBJ whole genome shotgun (WGS) entry which is preliminary data.</text>
</comment>
<evidence type="ECO:0000256" key="5">
    <source>
        <dbReference type="SAM" id="MobiDB-lite"/>
    </source>
</evidence>
<reference evidence="7" key="1">
    <citation type="submission" date="2022-10" db="EMBL/GenBank/DDBJ databases">
        <title>Culturing micro-colonial fungi from biological soil crusts in the Mojave desert and describing Neophaeococcomyces mojavensis, and introducing the new genera and species Taxawa tesnikishii.</title>
        <authorList>
            <person name="Kurbessoian T."/>
            <person name="Stajich J.E."/>
        </authorList>
    </citation>
    <scope>NUCLEOTIDE SEQUENCE</scope>
    <source>
        <strain evidence="7">TK_1</strain>
    </source>
</reference>
<dbReference type="PANTHER" id="PTHR44329:SF288">
    <property type="entry name" value="MITOGEN-ACTIVATED PROTEIN KINASE KINASE KINASE 20"/>
    <property type="match status" value="1"/>
</dbReference>
<dbReference type="Gene3D" id="1.10.510.10">
    <property type="entry name" value="Transferase(Phosphotransferase) domain 1"/>
    <property type="match status" value="1"/>
</dbReference>
<feature type="compositionally biased region" description="Basic and acidic residues" evidence="5">
    <location>
        <begin position="879"/>
        <end position="889"/>
    </location>
</feature>
<sequence length="947" mass="105890">MALEHRVMPHFFSFIGDHERTACPDSVGSTPNMWGRLSLQKMGNWFKKEDGEFAHLPEWTNQELPQREREDSSSFAERRQQRRAIPSLPRPITFRRQNSERREKLSPTKTSFAERRAYSVDRRGTLSSRRSSSPSPAPLPSRSFPDVSDTDNGTSLDGLREARRSDASENARGAGDGLQQTGQPGQPPPLEPADAFVEQETSSVGLDSEALQQELEAKWILNLSMHFRDQSEREKFFVTYAEEPNKWRRVTVSCDYRHAQSGSLEAELKTLHYQRDKILRIYDSIRESLPDIQFFDTVTNLKLETEDSQLHVHVTEDVNEIIPYPPLSSFNHVDCPRFLESQVRFESHISGFVYKVKVGGRTYIKKEIPSPENVDEFNYEVNALHDLEGSKSVISFSGLIVDDRSSVVKGLLIPYAEQGALVDLLFDRKDTPSMSWGRRERWAKQIVQGLSEIHGGGFVQGDFTLSNIVVDANDDAKIIDINRRGCPVGWEPPELTTRIDAGQRISIYIGVKTDLFQLGMVLWALAEVQDEPEREERPLEFTSASDDVPPYFKDIVRICLSSKPRERASAEHLLTLFPEVSREHARPLDEFRHSVSTHRSDKEYIDPAVAVGREDIDEYRTRNAATTHSVPSTGFTFADAVPSTEYQFDSSNSYLVGRRGRSPAGGGRRRYEHSPYARNSSTVSIGDSELDHDTLLLPSGPERQWERVYIDDSPSLVHRGSLRPISSDLDLREEGVPCLPTDDARTPQTNSNLAIDSLALAGISAIDCHGPPELPGATMDVPKKQSFQERVHMLRRSNDSALADLEFEAAQERTPEAKGVVEGFRFGPPMHQDSGFNEPKGSMADMNAANEESRSRVDLATTPLTAIPIYSAEIVTSESPKDGSGEHTMDIPVAAPAGTQPDHPNTAPLSHLPACGPQDLLEQCGIPISHRQILDQDAFVPSSPKSS</sequence>
<proteinExistence type="predicted"/>
<evidence type="ECO:0000256" key="2">
    <source>
        <dbReference type="ARBA" id="ARBA00022741"/>
    </source>
</evidence>
<dbReference type="Pfam" id="PF00069">
    <property type="entry name" value="Pkinase"/>
    <property type="match status" value="1"/>
</dbReference>
<feature type="region of interest" description="Disordered" evidence="5">
    <location>
        <begin position="63"/>
        <end position="193"/>
    </location>
</feature>
<name>A0ABQ9P5T3_9PEZI</name>
<organism evidence="7 8">
    <name type="scientific">Coniosporium apollinis</name>
    <dbReference type="NCBI Taxonomy" id="61459"/>
    <lineage>
        <taxon>Eukaryota</taxon>
        <taxon>Fungi</taxon>
        <taxon>Dikarya</taxon>
        <taxon>Ascomycota</taxon>
        <taxon>Pezizomycotina</taxon>
        <taxon>Dothideomycetes</taxon>
        <taxon>Dothideomycetes incertae sedis</taxon>
        <taxon>Coniosporium</taxon>
    </lineage>
</organism>
<evidence type="ECO:0000256" key="1">
    <source>
        <dbReference type="ARBA" id="ARBA00022679"/>
    </source>
</evidence>
<evidence type="ECO:0000259" key="6">
    <source>
        <dbReference type="PROSITE" id="PS50011"/>
    </source>
</evidence>
<dbReference type="InterPro" id="IPR000719">
    <property type="entry name" value="Prot_kinase_dom"/>
</dbReference>
<feature type="region of interest" description="Disordered" evidence="5">
    <location>
        <begin position="657"/>
        <end position="685"/>
    </location>
</feature>
<keyword evidence="1" id="KW-0808">Transferase</keyword>
<keyword evidence="2" id="KW-0547">Nucleotide-binding</keyword>
<feature type="compositionally biased region" description="Low complexity" evidence="5">
    <location>
        <begin position="125"/>
        <end position="145"/>
    </location>
</feature>
<dbReference type="SUPFAM" id="SSF56112">
    <property type="entry name" value="Protein kinase-like (PK-like)"/>
    <property type="match status" value="1"/>
</dbReference>
<keyword evidence="4" id="KW-0067">ATP-binding</keyword>
<dbReference type="EMBL" id="JAPDRL010000001">
    <property type="protein sequence ID" value="KAJ9669717.1"/>
    <property type="molecule type" value="Genomic_DNA"/>
</dbReference>
<keyword evidence="8" id="KW-1185">Reference proteome</keyword>
<dbReference type="PROSITE" id="PS50011">
    <property type="entry name" value="PROTEIN_KINASE_DOM"/>
    <property type="match status" value="1"/>
</dbReference>
<dbReference type="InterPro" id="IPR011009">
    <property type="entry name" value="Kinase-like_dom_sf"/>
</dbReference>
<evidence type="ECO:0000256" key="3">
    <source>
        <dbReference type="ARBA" id="ARBA00022777"/>
    </source>
</evidence>
<keyword evidence="3" id="KW-0418">Kinase</keyword>
<evidence type="ECO:0000313" key="8">
    <source>
        <dbReference type="Proteomes" id="UP001172684"/>
    </source>
</evidence>
<feature type="compositionally biased region" description="Basic and acidic residues" evidence="5">
    <location>
        <begin position="65"/>
        <end position="79"/>
    </location>
</feature>
<accession>A0ABQ9P5T3</accession>
<feature type="compositionally biased region" description="Basic and acidic residues" evidence="5">
    <location>
        <begin position="158"/>
        <end position="169"/>
    </location>
</feature>
<dbReference type="Proteomes" id="UP001172684">
    <property type="component" value="Unassembled WGS sequence"/>
</dbReference>
<evidence type="ECO:0000313" key="7">
    <source>
        <dbReference type="EMBL" id="KAJ9669717.1"/>
    </source>
</evidence>
<dbReference type="PANTHER" id="PTHR44329">
    <property type="entry name" value="SERINE/THREONINE-PROTEIN KINASE TNNI3K-RELATED"/>
    <property type="match status" value="1"/>
</dbReference>
<feature type="region of interest" description="Disordered" evidence="5">
    <location>
        <begin position="875"/>
        <end position="914"/>
    </location>
</feature>
<evidence type="ECO:0000256" key="4">
    <source>
        <dbReference type="ARBA" id="ARBA00022840"/>
    </source>
</evidence>
<feature type="domain" description="Protein kinase" evidence="6">
    <location>
        <begin position="339"/>
        <end position="580"/>
    </location>
</feature>
<dbReference type="InterPro" id="IPR051681">
    <property type="entry name" value="Ser/Thr_Kinases-Pseudokinases"/>
</dbReference>
<feature type="compositionally biased region" description="Basic and acidic residues" evidence="5">
    <location>
        <begin position="97"/>
        <end position="124"/>
    </location>
</feature>
<gene>
    <name evidence="7" type="ORF">H2201_000101</name>
</gene>
<protein>
    <recommendedName>
        <fullName evidence="6">Protein kinase domain-containing protein</fullName>
    </recommendedName>
</protein>